<evidence type="ECO:0000256" key="4">
    <source>
        <dbReference type="ARBA" id="ARBA00022519"/>
    </source>
</evidence>
<dbReference type="PANTHER" id="PTHR30627">
    <property type="entry name" value="PEPTIDOGLYCAN D,D-TRANSPEPTIDASE"/>
    <property type="match status" value="1"/>
</dbReference>
<evidence type="ECO:0000256" key="9">
    <source>
        <dbReference type="ARBA" id="ARBA00022960"/>
    </source>
</evidence>
<dbReference type="GO" id="GO:0071555">
    <property type="term" value="P:cell wall organization"/>
    <property type="evidence" value="ECO:0007669"/>
    <property type="project" value="UniProtKB-KW"/>
</dbReference>
<evidence type="ECO:0000256" key="12">
    <source>
        <dbReference type="ARBA" id="ARBA00023136"/>
    </source>
</evidence>
<feature type="domain" description="Penicillin-binding protein dimerisation" evidence="15">
    <location>
        <begin position="42"/>
        <end position="212"/>
    </location>
</feature>
<evidence type="ECO:0000313" key="16">
    <source>
        <dbReference type="EMBL" id="SDE18152.1"/>
    </source>
</evidence>
<keyword evidence="6" id="KW-0645">Protease</keyword>
<keyword evidence="4" id="KW-0997">Cell inner membrane</keyword>
<keyword evidence="10" id="KW-0573">Peptidoglycan synthesis</keyword>
<evidence type="ECO:0000256" key="7">
    <source>
        <dbReference type="ARBA" id="ARBA00022692"/>
    </source>
</evidence>
<reference evidence="16 17" key="1">
    <citation type="submission" date="2016-10" db="EMBL/GenBank/DDBJ databases">
        <authorList>
            <person name="de Groot N.N."/>
        </authorList>
    </citation>
    <scope>NUCLEOTIDE SEQUENCE [LARGE SCALE GENOMIC DNA]</scope>
    <source>
        <strain evidence="16 17">CGMCC 1.9109</strain>
    </source>
</reference>
<dbReference type="InterPro" id="IPR017790">
    <property type="entry name" value="Penicillin-binding_protein_2"/>
</dbReference>
<evidence type="ECO:0000256" key="8">
    <source>
        <dbReference type="ARBA" id="ARBA00022801"/>
    </source>
</evidence>
<keyword evidence="3" id="KW-1003">Cell membrane</keyword>
<evidence type="ECO:0000256" key="13">
    <source>
        <dbReference type="ARBA" id="ARBA00023316"/>
    </source>
</evidence>
<dbReference type="AlphaFoldDB" id="A0A1G7ATV9"/>
<proteinExistence type="predicted"/>
<dbReference type="NCBIfam" id="TIGR03423">
    <property type="entry name" value="pbp2_mrdA"/>
    <property type="match status" value="1"/>
</dbReference>
<keyword evidence="17" id="KW-1185">Reference proteome</keyword>
<dbReference type="GO" id="GO:0009252">
    <property type="term" value="P:peptidoglycan biosynthetic process"/>
    <property type="evidence" value="ECO:0007669"/>
    <property type="project" value="UniProtKB-KW"/>
</dbReference>
<evidence type="ECO:0000313" key="17">
    <source>
        <dbReference type="Proteomes" id="UP000183685"/>
    </source>
</evidence>
<evidence type="ECO:0000256" key="11">
    <source>
        <dbReference type="ARBA" id="ARBA00022989"/>
    </source>
</evidence>
<gene>
    <name evidence="16" type="ORF">SAMN04488071_2215</name>
</gene>
<dbReference type="GO" id="GO:0006508">
    <property type="term" value="P:proteolysis"/>
    <property type="evidence" value="ECO:0007669"/>
    <property type="project" value="UniProtKB-KW"/>
</dbReference>
<dbReference type="GO" id="GO:0008360">
    <property type="term" value="P:regulation of cell shape"/>
    <property type="evidence" value="ECO:0007669"/>
    <property type="project" value="UniProtKB-KW"/>
</dbReference>
<keyword evidence="11" id="KW-1133">Transmembrane helix</keyword>
<dbReference type="GO" id="GO:0071972">
    <property type="term" value="F:peptidoglycan L,D-transpeptidase activity"/>
    <property type="evidence" value="ECO:0007669"/>
    <property type="project" value="TreeGrafter"/>
</dbReference>
<protein>
    <submittedName>
        <fullName evidence="16">Penicillin-binding protein 2</fullName>
    </submittedName>
</protein>
<evidence type="ECO:0000256" key="1">
    <source>
        <dbReference type="ARBA" id="ARBA00004167"/>
    </source>
</evidence>
<dbReference type="InterPro" id="IPR036138">
    <property type="entry name" value="PBP_dimer_sf"/>
</dbReference>
<feature type="domain" description="Penicillin-binding protein transpeptidase" evidence="14">
    <location>
        <begin position="246"/>
        <end position="580"/>
    </location>
</feature>
<keyword evidence="12" id="KW-0472">Membrane</keyword>
<keyword evidence="8" id="KW-0378">Hydrolase</keyword>
<dbReference type="Pfam" id="PF03717">
    <property type="entry name" value="PBP_dimer"/>
    <property type="match status" value="1"/>
</dbReference>
<dbReference type="Gene3D" id="3.40.710.10">
    <property type="entry name" value="DD-peptidase/beta-lactamase superfamily"/>
    <property type="match status" value="1"/>
</dbReference>
<dbReference type="GO" id="GO:0005886">
    <property type="term" value="C:plasma membrane"/>
    <property type="evidence" value="ECO:0007669"/>
    <property type="project" value="UniProtKB-SubCell"/>
</dbReference>
<keyword evidence="5" id="KW-0121">Carboxypeptidase</keyword>
<dbReference type="Pfam" id="PF00905">
    <property type="entry name" value="Transpeptidase"/>
    <property type="match status" value="1"/>
</dbReference>
<dbReference type="InterPro" id="IPR001460">
    <property type="entry name" value="PCN-bd_Tpept"/>
</dbReference>
<dbReference type="GO" id="GO:0008658">
    <property type="term" value="F:penicillin binding"/>
    <property type="evidence" value="ECO:0007669"/>
    <property type="project" value="InterPro"/>
</dbReference>
<evidence type="ECO:0000256" key="3">
    <source>
        <dbReference type="ARBA" id="ARBA00022475"/>
    </source>
</evidence>
<organism evidence="16 17">
    <name type="scientific">Kordiimonas lacus</name>
    <dbReference type="NCBI Taxonomy" id="637679"/>
    <lineage>
        <taxon>Bacteria</taxon>
        <taxon>Pseudomonadati</taxon>
        <taxon>Pseudomonadota</taxon>
        <taxon>Alphaproteobacteria</taxon>
        <taxon>Kordiimonadales</taxon>
        <taxon>Kordiimonadaceae</taxon>
        <taxon>Kordiimonas</taxon>
    </lineage>
</organism>
<keyword evidence="13" id="KW-0961">Cell wall biogenesis/degradation</keyword>
<evidence type="ECO:0000256" key="2">
    <source>
        <dbReference type="ARBA" id="ARBA00004236"/>
    </source>
</evidence>
<accession>A0A1G7ATV9</accession>
<dbReference type="EMBL" id="FNAK01000005">
    <property type="protein sequence ID" value="SDE18152.1"/>
    <property type="molecule type" value="Genomic_DNA"/>
</dbReference>
<dbReference type="FunFam" id="3.40.710.10:FF:000024">
    <property type="entry name" value="Penicillin-binding protein 2"/>
    <property type="match status" value="1"/>
</dbReference>
<dbReference type="InterPro" id="IPR012338">
    <property type="entry name" value="Beta-lactam/transpept-like"/>
</dbReference>
<evidence type="ECO:0000256" key="10">
    <source>
        <dbReference type="ARBA" id="ARBA00022984"/>
    </source>
</evidence>
<dbReference type="InterPro" id="IPR050515">
    <property type="entry name" value="Beta-lactam/transpept"/>
</dbReference>
<evidence type="ECO:0000259" key="14">
    <source>
        <dbReference type="Pfam" id="PF00905"/>
    </source>
</evidence>
<evidence type="ECO:0000256" key="6">
    <source>
        <dbReference type="ARBA" id="ARBA00022670"/>
    </source>
</evidence>
<keyword evidence="9" id="KW-0133">Cell shape</keyword>
<dbReference type="SUPFAM" id="SSF56519">
    <property type="entry name" value="Penicillin binding protein dimerisation domain"/>
    <property type="match status" value="1"/>
</dbReference>
<evidence type="ECO:0000259" key="15">
    <source>
        <dbReference type="Pfam" id="PF03717"/>
    </source>
</evidence>
<dbReference type="PANTHER" id="PTHR30627:SF2">
    <property type="entry name" value="PEPTIDOGLYCAN D,D-TRANSPEPTIDASE MRDA"/>
    <property type="match status" value="1"/>
</dbReference>
<dbReference type="STRING" id="637679.GCA_001550055_03381"/>
<dbReference type="GO" id="GO:0009002">
    <property type="term" value="F:serine-type D-Ala-D-Ala carboxypeptidase activity"/>
    <property type="evidence" value="ECO:0007669"/>
    <property type="project" value="InterPro"/>
</dbReference>
<evidence type="ECO:0000256" key="5">
    <source>
        <dbReference type="ARBA" id="ARBA00022645"/>
    </source>
</evidence>
<dbReference type="Gene3D" id="3.90.1310.10">
    <property type="entry name" value="Penicillin-binding protein 2a (Domain 2)"/>
    <property type="match status" value="1"/>
</dbReference>
<dbReference type="SUPFAM" id="SSF56601">
    <property type="entry name" value="beta-lactamase/transpeptidase-like"/>
    <property type="match status" value="1"/>
</dbReference>
<keyword evidence="7" id="KW-0812">Transmembrane</keyword>
<dbReference type="Proteomes" id="UP000183685">
    <property type="component" value="Unassembled WGS sequence"/>
</dbReference>
<dbReference type="InterPro" id="IPR005311">
    <property type="entry name" value="PBP_dimer"/>
</dbReference>
<comment type="subcellular location">
    <subcellularLocation>
        <location evidence="2">Cell membrane</location>
    </subcellularLocation>
    <subcellularLocation>
        <location evidence="1">Membrane</location>
        <topology evidence="1">Single-pass membrane protein</topology>
    </subcellularLocation>
</comment>
<name>A0A1G7ATV9_9PROT</name>
<sequence>MLAGAQGLVLTALGGRLYYLSVVQGEKYKLRAEKNRVALRLIAPERGEIFDRNRRKLATNRPDFRVFMIPEQADEIAGTLEKIGRVVRLDERRIARLERQIKRQRKFVPITVAQGLDWRTFARVNVAVPDLPGVVTDAGLSRFYPSGNEIAHLIGYLASPGEEEVAANPLYQLPGFKVGRQGLERRYENRLRGSAGTRRVEVNAVGREIRELPPRQESQAGNDLQLTLDIDLQKFVMEQLGEEAAGAVVMNAKTGEILSLASTPSFDPNEFTRGISNENWQALLKDPRKPLINKAASGLYPPGSTVKPIIALAALEQGVVTEETEHYCNGRHRFGNRTFRCWKRGGHGKLDLKGAISNSCDVYFYKIAEDLSIEAMADMLRRFGLGQRFDLGIDGEKEGLVPDPAWKRAARNEPWHGGETLNVAIGQGALLATPLQLAVMTARLASGYKLEPSLVSKDLETDAPDTSFAAMDANPLHMRIARRGMEMVMEVGGTAHDYRRPKNAPKQAGKTGTAQVRRISESEHLEGVRDNDELPWAMRDHALFIGYSPVEDPQVAIGMLVQHGGGGSSVAAPIARAIMDKTLDLMKPKPEEPAQPTEGEA</sequence>